<evidence type="ECO:0000313" key="3">
    <source>
        <dbReference type="EMBL" id="PNG25587.1"/>
    </source>
</evidence>
<comment type="caution">
    <text evidence="3">The sequence shown here is derived from an EMBL/GenBank/DDBJ whole genome shotgun (WGS) entry which is preliminary data.</text>
</comment>
<dbReference type="OrthoDB" id="9757917at2"/>
<dbReference type="InterPro" id="IPR021754">
    <property type="entry name" value="DUF3320"/>
</dbReference>
<dbReference type="AlphaFoldDB" id="A0A2J7TFP1"/>
<evidence type="ECO:0000256" key="1">
    <source>
        <dbReference type="SAM" id="MobiDB-lite"/>
    </source>
</evidence>
<accession>A0A2J7TFP1</accession>
<gene>
    <name evidence="3" type="ORF">CR492_12730</name>
</gene>
<protein>
    <recommendedName>
        <fullName evidence="2">DUF3320 domain-containing protein</fullName>
    </recommendedName>
</protein>
<dbReference type="Proteomes" id="UP000236286">
    <property type="component" value="Unassembled WGS sequence"/>
</dbReference>
<evidence type="ECO:0000259" key="2">
    <source>
        <dbReference type="Pfam" id="PF11784"/>
    </source>
</evidence>
<dbReference type="Pfam" id="PF11784">
    <property type="entry name" value="DUF3320"/>
    <property type="match status" value="1"/>
</dbReference>
<sequence length="277" mass="29703">MRRRDLSFGAMGARAGPLAPGGVGRLGWRIHRIWSTDWFYRRDEQLRKLKAALETARGEARPAPTPGAASQNAKPAPARRTAGKTRPKERAAAEPGTKRPALRVAALPAPYVMASGDAFPGEAIDAMDAPHLAAIARSVIEQEGPIRQDEIMRRVASFFGRDRLGGRAAQNLAAAFDLLKTKAAELCRDGEFWLTANQKRAPQVRCRASAPARLQKLAMIAPVEIKAAIEMAGARAKENGEADLAAAVAALLGLPRRPARARARAAASSTERISAKI</sequence>
<dbReference type="EMBL" id="PDZR01000014">
    <property type="protein sequence ID" value="PNG25587.1"/>
    <property type="molecule type" value="Genomic_DNA"/>
</dbReference>
<proteinExistence type="predicted"/>
<feature type="domain" description="DUF3320" evidence="2">
    <location>
        <begin position="129"/>
        <end position="167"/>
    </location>
</feature>
<name>A0A2J7TFP1_METSI</name>
<evidence type="ECO:0000313" key="4">
    <source>
        <dbReference type="Proteomes" id="UP000236286"/>
    </source>
</evidence>
<feature type="region of interest" description="Disordered" evidence="1">
    <location>
        <begin position="55"/>
        <end position="99"/>
    </location>
</feature>
<reference evidence="3 4" key="1">
    <citation type="submission" date="2017-10" db="EMBL/GenBank/DDBJ databases">
        <title>Genome announcement of Methylocella silvestris TVC from permafrost.</title>
        <authorList>
            <person name="Wang J."/>
            <person name="Geng K."/>
            <person name="Ul-Haque F."/>
            <person name="Crombie A.T."/>
            <person name="Street L.E."/>
            <person name="Wookey P.A."/>
            <person name="Murrell J.C."/>
            <person name="Pratscher J."/>
        </authorList>
    </citation>
    <scope>NUCLEOTIDE SEQUENCE [LARGE SCALE GENOMIC DNA]</scope>
    <source>
        <strain evidence="3 4">TVC</strain>
    </source>
</reference>
<organism evidence="3 4">
    <name type="scientific">Methylocella silvestris</name>
    <dbReference type="NCBI Taxonomy" id="199596"/>
    <lineage>
        <taxon>Bacteria</taxon>
        <taxon>Pseudomonadati</taxon>
        <taxon>Pseudomonadota</taxon>
        <taxon>Alphaproteobacteria</taxon>
        <taxon>Hyphomicrobiales</taxon>
        <taxon>Beijerinckiaceae</taxon>
        <taxon>Methylocella</taxon>
    </lineage>
</organism>